<organism evidence="1">
    <name type="scientific">uncultured Pleomorphomonas sp</name>
    <dbReference type="NCBI Taxonomy" id="442121"/>
    <lineage>
        <taxon>Bacteria</taxon>
        <taxon>Pseudomonadati</taxon>
        <taxon>Pseudomonadota</taxon>
        <taxon>Alphaproteobacteria</taxon>
        <taxon>Hyphomicrobiales</taxon>
        <taxon>Pleomorphomonadaceae</taxon>
        <taxon>Pleomorphomonas</taxon>
        <taxon>environmental samples</taxon>
    </lineage>
</organism>
<dbReference type="RefSeq" id="WP_288199096.1">
    <property type="nucleotide sequence ID" value="NZ_LT608334.1"/>
</dbReference>
<gene>
    <name evidence="1" type="ORF">KL86PLE_100296</name>
</gene>
<dbReference type="AlphaFoldDB" id="A0A212L269"/>
<evidence type="ECO:0000313" key="1">
    <source>
        <dbReference type="EMBL" id="SCM71642.1"/>
    </source>
</evidence>
<protein>
    <submittedName>
        <fullName evidence="1">Uncharacterized protein</fullName>
    </submittedName>
</protein>
<name>A0A212L269_9HYPH</name>
<reference evidence="1" key="1">
    <citation type="submission" date="2016-08" db="EMBL/GenBank/DDBJ databases">
        <authorList>
            <person name="Seilhamer J.J."/>
        </authorList>
    </citation>
    <scope>NUCLEOTIDE SEQUENCE</scope>
    <source>
        <strain evidence="1">86</strain>
    </source>
</reference>
<sequence>MEIEKQRDVSELANAIEMAAIGASGLPGGVVSFNVSPECARSIAWALRNIDRMDRAYKSMRPLVAELKELRGLRIHRKNQFAVLCWFALLGPDMAASLRSLVEYLISMIM</sequence>
<proteinExistence type="predicted"/>
<accession>A0A212L269</accession>
<dbReference type="EMBL" id="FMJD01000002">
    <property type="protein sequence ID" value="SCM71642.1"/>
    <property type="molecule type" value="Genomic_DNA"/>
</dbReference>